<keyword evidence="2" id="KW-1133">Transmembrane helix</keyword>
<evidence type="ECO:0008006" key="5">
    <source>
        <dbReference type="Google" id="ProtNLM"/>
    </source>
</evidence>
<keyword evidence="4" id="KW-1185">Reference proteome</keyword>
<evidence type="ECO:0000256" key="1">
    <source>
        <dbReference type="SAM" id="MobiDB-lite"/>
    </source>
</evidence>
<sequence length="419" mass="45053">MNYLVYVEHSAENLQFFLWYQDYSKRFHEADTPDLALAPEWTPEMQTRTMAMIQKDAADKRRRESPATVAIFKGTDFEKNGGATSAGAAAGVATLTTVIRADSVDPFSTPPSTPGDGDDLSFLSGSQATTHRPQANDAFDAVGFKQPFTIQPFRAELARIIATYLATGAPRQLNLSDRERRAALAALSRTTHPSALRAAARAAEDALRRQAHPNFVRWSICNANPARVAFARGLGGFLVAAGTAAAVVLTLGGGDDGRKGAGTGGVARGYRAIGAVGWVLGIATLVAAWKGMCVVLHGMHHRHVRPWELFQDGVGGGENSSSSSNEDDGSKKYGSSSSSSSSSFDSFGPSNRGYEDEPWVVRYARRNVVRRVFDRQVWIQEPALRQIQDTIFVQALLAALLASGALTTVFVCLPGGNLF</sequence>
<keyword evidence="2" id="KW-0812">Transmembrane</keyword>
<dbReference type="Proteomes" id="UP001320420">
    <property type="component" value="Unassembled WGS sequence"/>
</dbReference>
<reference evidence="3 4" key="1">
    <citation type="submission" date="2024-02" db="EMBL/GenBank/DDBJ databases">
        <title>De novo assembly and annotation of 12 fungi associated with fruit tree decline syndrome in Ontario, Canada.</title>
        <authorList>
            <person name="Sulman M."/>
            <person name="Ellouze W."/>
            <person name="Ilyukhin E."/>
        </authorList>
    </citation>
    <scope>NUCLEOTIDE SEQUENCE [LARGE SCALE GENOMIC DNA]</scope>
    <source>
        <strain evidence="3 4">M11/M66-122</strain>
    </source>
</reference>
<proteinExistence type="predicted"/>
<dbReference type="SUPFAM" id="SSF48097">
    <property type="entry name" value="Regulator of G-protein signaling, RGS"/>
    <property type="match status" value="1"/>
</dbReference>
<evidence type="ECO:0000313" key="3">
    <source>
        <dbReference type="EMBL" id="KAK7756655.1"/>
    </source>
</evidence>
<name>A0AAN9V223_9PEZI</name>
<feature type="transmembrane region" description="Helical" evidence="2">
    <location>
        <begin position="234"/>
        <end position="252"/>
    </location>
</feature>
<accession>A0AAN9V223</accession>
<dbReference type="PANTHER" id="PTHR39466:SF1">
    <property type="entry name" value="RGS DOMAIN-CONTAINING PROTEIN"/>
    <property type="match status" value="1"/>
</dbReference>
<feature type="transmembrane region" description="Helical" evidence="2">
    <location>
        <begin position="272"/>
        <end position="296"/>
    </location>
</feature>
<feature type="region of interest" description="Disordered" evidence="1">
    <location>
        <begin position="104"/>
        <end position="126"/>
    </location>
</feature>
<gene>
    <name evidence="3" type="ORF">SLS62_001492</name>
</gene>
<feature type="region of interest" description="Disordered" evidence="1">
    <location>
        <begin position="315"/>
        <end position="352"/>
    </location>
</feature>
<evidence type="ECO:0000313" key="4">
    <source>
        <dbReference type="Proteomes" id="UP001320420"/>
    </source>
</evidence>
<dbReference type="InterPro" id="IPR044926">
    <property type="entry name" value="RGS_subdomain_2"/>
</dbReference>
<organism evidence="3 4">
    <name type="scientific">Diatrype stigma</name>
    <dbReference type="NCBI Taxonomy" id="117547"/>
    <lineage>
        <taxon>Eukaryota</taxon>
        <taxon>Fungi</taxon>
        <taxon>Dikarya</taxon>
        <taxon>Ascomycota</taxon>
        <taxon>Pezizomycotina</taxon>
        <taxon>Sordariomycetes</taxon>
        <taxon>Xylariomycetidae</taxon>
        <taxon>Xylariales</taxon>
        <taxon>Diatrypaceae</taxon>
        <taxon>Diatrype</taxon>
    </lineage>
</organism>
<dbReference type="Gene3D" id="1.10.167.10">
    <property type="entry name" value="Regulator of G-protein Signalling 4, domain 2"/>
    <property type="match status" value="1"/>
</dbReference>
<comment type="caution">
    <text evidence="3">The sequence shown here is derived from an EMBL/GenBank/DDBJ whole genome shotgun (WGS) entry which is preliminary data.</text>
</comment>
<evidence type="ECO:0000256" key="2">
    <source>
        <dbReference type="SAM" id="Phobius"/>
    </source>
</evidence>
<keyword evidence="2" id="KW-0472">Membrane</keyword>
<dbReference type="InterPro" id="IPR036305">
    <property type="entry name" value="RGS_sf"/>
</dbReference>
<dbReference type="EMBL" id="JAKJXP020000006">
    <property type="protein sequence ID" value="KAK7756655.1"/>
    <property type="molecule type" value="Genomic_DNA"/>
</dbReference>
<protein>
    <recommendedName>
        <fullName evidence="5">Regulator of G protein signaling superfamily</fullName>
    </recommendedName>
</protein>
<feature type="compositionally biased region" description="Low complexity" evidence="1">
    <location>
        <begin position="332"/>
        <end position="350"/>
    </location>
</feature>
<dbReference type="AlphaFoldDB" id="A0AAN9V223"/>
<dbReference type="PANTHER" id="PTHR39466">
    <property type="entry name" value="RGS DOMAIN-CONTAINING PROTEIN"/>
    <property type="match status" value="1"/>
</dbReference>
<feature type="transmembrane region" description="Helical" evidence="2">
    <location>
        <begin position="391"/>
        <end position="416"/>
    </location>
</feature>